<proteinExistence type="predicted"/>
<name>A0A345UFS6_9BACT</name>
<sequence>MPVIADIPRIRDGSNSNKQTGCRMKVVHPNPLALHVKADAALNRLTLNRSKISTHEYIFPNGFQTDFPQFEGFFDTLNIQTDK</sequence>
<evidence type="ECO:0000313" key="3">
    <source>
        <dbReference type="Proteomes" id="UP000254808"/>
    </source>
</evidence>
<dbReference type="EMBL" id="CP027806">
    <property type="protein sequence ID" value="AXI99327.1"/>
    <property type="molecule type" value="Genomic_DNA"/>
</dbReference>
<dbReference type="AlphaFoldDB" id="A0A345UFS6"/>
<protein>
    <submittedName>
        <fullName evidence="2">Uncharacterized protein</fullName>
    </submittedName>
</protein>
<dbReference type="KEGG" id="cprv:CYPRO_0039"/>
<gene>
    <name evidence="2" type="ORF">CYPRO_0039</name>
</gene>
<accession>A0A345UFS6</accession>
<reference evidence="2 3" key="1">
    <citation type="submission" date="2018-03" db="EMBL/GenBank/DDBJ databases">
        <title>Phenotypic and genomic properties of Cyclonatronum proteinivorum gen. nov., sp. nov., a haloalkaliphilic bacteroidete from soda lakes possessing Na+-translocating rhodopsin.</title>
        <authorList>
            <person name="Toshchakov S.V."/>
            <person name="Korzhenkov A."/>
            <person name="Samarov N.I."/>
            <person name="Kublanov I.V."/>
            <person name="Muntyan M.S."/>
            <person name="Sorokin D.Y."/>
        </authorList>
    </citation>
    <scope>NUCLEOTIDE SEQUENCE [LARGE SCALE GENOMIC DNA]</scope>
    <source>
        <strain evidence="2 3">Omega</strain>
    </source>
</reference>
<feature type="region of interest" description="Disordered" evidence="1">
    <location>
        <begin position="1"/>
        <end position="22"/>
    </location>
</feature>
<evidence type="ECO:0000313" key="2">
    <source>
        <dbReference type="EMBL" id="AXI99327.1"/>
    </source>
</evidence>
<keyword evidence="3" id="KW-1185">Reference proteome</keyword>
<organism evidence="2 3">
    <name type="scientific">Cyclonatronum proteinivorum</name>
    <dbReference type="NCBI Taxonomy" id="1457365"/>
    <lineage>
        <taxon>Bacteria</taxon>
        <taxon>Pseudomonadati</taxon>
        <taxon>Balneolota</taxon>
        <taxon>Balneolia</taxon>
        <taxon>Balneolales</taxon>
        <taxon>Cyclonatronaceae</taxon>
        <taxon>Cyclonatronum</taxon>
    </lineage>
</organism>
<dbReference type="Proteomes" id="UP000254808">
    <property type="component" value="Chromosome"/>
</dbReference>
<evidence type="ECO:0000256" key="1">
    <source>
        <dbReference type="SAM" id="MobiDB-lite"/>
    </source>
</evidence>